<dbReference type="Gene3D" id="3.10.150.10">
    <property type="entry name" value="DNA Polymerase III, subunit A, domain 2"/>
    <property type="match status" value="1"/>
</dbReference>
<dbReference type="Proteomes" id="UP001240643">
    <property type="component" value="Unassembled WGS sequence"/>
</dbReference>
<gene>
    <name evidence="14" type="ORF">J2Z62_000247</name>
</gene>
<comment type="caution">
    <text evidence="14">The sequence shown here is derived from an EMBL/GenBank/DDBJ whole genome shotgun (WGS) entry which is preliminary data.</text>
</comment>
<evidence type="ECO:0000259" key="13">
    <source>
        <dbReference type="Pfam" id="PF02768"/>
    </source>
</evidence>
<evidence type="ECO:0000256" key="9">
    <source>
        <dbReference type="ARBA" id="ARBA00022932"/>
    </source>
</evidence>
<keyword evidence="8" id="KW-0235">DNA replication</keyword>
<dbReference type="InterPro" id="IPR022635">
    <property type="entry name" value="DNA_polIII_beta_C"/>
</dbReference>
<sequence length="378" mass="43583">MKLKISLRNFHQLKKVAAISISAHWLKRESDGVLITCKDNYLTIHASDNLINVKYQIPEDKESLMIIQEGKLFVDAKLLTNLAEHLKGDYVEIFKTENNNFQLKCGSFVSNLSSLDDNSFYFEDFDTKGYQEIEVSKNLLKETYYRFKDFVKQATDSLSAKIKIAIIGINFNNINKRLNVSSTDSYSVVYGVFPNENEDFEFTIIPSTIHKIIGLLSAEDEKLKIYLQENSLIVKKENLQMKCRLVEGSYPSILHWFDKEYEHKIVIDRKKLIEAIDRSALLTDSFPKIIQCEVDKNKFIIENKGGQRGLSKEEIAIENLKKSNIIISFDSQKLKALLKNIEDDHVIFQFNSPSQPAVIKSLDDNSNYQEIILPTRIF</sequence>
<dbReference type="PANTHER" id="PTHR30478:SF0">
    <property type="entry name" value="BETA SLIDING CLAMP"/>
    <property type="match status" value="1"/>
</dbReference>
<keyword evidence="9" id="KW-0239">DNA-directed DNA polymerase</keyword>
<comment type="subcellular location">
    <subcellularLocation>
        <location evidence="2">Cytoplasm</location>
    </subcellularLocation>
</comment>
<dbReference type="EMBL" id="JAUSWO010000001">
    <property type="protein sequence ID" value="MDQ0513809.1"/>
    <property type="molecule type" value="Genomic_DNA"/>
</dbReference>
<evidence type="ECO:0000259" key="11">
    <source>
        <dbReference type="Pfam" id="PF00712"/>
    </source>
</evidence>
<evidence type="ECO:0000256" key="4">
    <source>
        <dbReference type="ARBA" id="ARBA00011400"/>
    </source>
</evidence>
<keyword evidence="5" id="KW-0963">Cytoplasm</keyword>
<feature type="domain" description="DNA polymerase III beta sliding clamp C-terminal" evidence="13">
    <location>
        <begin position="259"/>
        <end position="376"/>
    </location>
</feature>
<evidence type="ECO:0000256" key="2">
    <source>
        <dbReference type="ARBA" id="ARBA00004496"/>
    </source>
</evidence>
<protein>
    <submittedName>
        <fullName evidence="14">DNA polymerase-3 subunit beta</fullName>
        <ecNumber evidence="14">2.7.7.7</ecNumber>
    </submittedName>
</protein>
<reference evidence="14" key="1">
    <citation type="submission" date="2023-07" db="EMBL/GenBank/DDBJ databases">
        <title>Genomic Encyclopedia of Type Strains, Phase IV (KMG-IV): sequencing the most valuable type-strain genomes for metagenomic binning, comparative biology and taxonomic classification.</title>
        <authorList>
            <person name="Goeker M."/>
        </authorList>
    </citation>
    <scope>NUCLEOTIDE SEQUENCE [LARGE SCALE GENOMIC DNA]</scope>
    <source>
        <strain evidence="14">DSM 21204</strain>
    </source>
</reference>
<keyword evidence="15" id="KW-1185">Reference proteome</keyword>
<evidence type="ECO:0000256" key="7">
    <source>
        <dbReference type="ARBA" id="ARBA00022695"/>
    </source>
</evidence>
<dbReference type="InterPro" id="IPR022637">
    <property type="entry name" value="DNA_polIII_beta_cen"/>
</dbReference>
<dbReference type="PANTHER" id="PTHR30478">
    <property type="entry name" value="DNA POLYMERASE III SUBUNIT BETA"/>
    <property type="match status" value="1"/>
</dbReference>
<evidence type="ECO:0000259" key="12">
    <source>
        <dbReference type="Pfam" id="PF02767"/>
    </source>
</evidence>
<comment type="function">
    <text evidence="1">Confers DNA tethering and processivity to DNA polymerases and other proteins. Acts as a clamp, forming a ring around DNA (a reaction catalyzed by the clamp-loading complex) which diffuses in an ATP-independent manner freely and bidirectionally along dsDNA. Initially characterized for its ability to contact the catalytic subunit of DNA polymerase III (Pol III), a complex, multichain enzyme responsible for most of the replicative synthesis in bacteria; Pol III exhibits 3'-5' exonuclease proofreading activity. The beta chain is required for initiation of replication as well as for processivity of DNA replication.</text>
</comment>
<evidence type="ECO:0000256" key="5">
    <source>
        <dbReference type="ARBA" id="ARBA00022490"/>
    </source>
</evidence>
<dbReference type="Pfam" id="PF02767">
    <property type="entry name" value="DNA_pol3_beta_2"/>
    <property type="match status" value="1"/>
</dbReference>
<keyword evidence="10" id="KW-0238">DNA-binding</keyword>
<feature type="domain" description="DNA polymerase III beta sliding clamp N-terminal" evidence="11">
    <location>
        <begin position="31"/>
        <end position="118"/>
    </location>
</feature>
<keyword evidence="7 14" id="KW-0548">Nucleotidyltransferase</keyword>
<dbReference type="SMART" id="SM00480">
    <property type="entry name" value="POL3Bc"/>
    <property type="match status" value="1"/>
</dbReference>
<dbReference type="SUPFAM" id="SSF55979">
    <property type="entry name" value="DNA clamp"/>
    <property type="match status" value="3"/>
</dbReference>
<organism evidence="14 15">
    <name type="scientific">Mycoplasmoides fastidiosum</name>
    <dbReference type="NCBI Taxonomy" id="92758"/>
    <lineage>
        <taxon>Bacteria</taxon>
        <taxon>Bacillati</taxon>
        <taxon>Mycoplasmatota</taxon>
        <taxon>Mycoplasmoidales</taxon>
        <taxon>Mycoplasmoidaceae</taxon>
        <taxon>Mycoplasmoides</taxon>
    </lineage>
</organism>
<dbReference type="Pfam" id="PF02768">
    <property type="entry name" value="DNA_pol3_beta_3"/>
    <property type="match status" value="1"/>
</dbReference>
<evidence type="ECO:0000313" key="14">
    <source>
        <dbReference type="EMBL" id="MDQ0513809.1"/>
    </source>
</evidence>
<dbReference type="EC" id="2.7.7.7" evidence="14"/>
<evidence type="ECO:0000256" key="3">
    <source>
        <dbReference type="ARBA" id="ARBA00010752"/>
    </source>
</evidence>
<proteinExistence type="inferred from homology"/>
<accession>A0ABU0LYP1</accession>
<dbReference type="InterPro" id="IPR046938">
    <property type="entry name" value="DNA_clamp_sf"/>
</dbReference>
<feature type="domain" description="DNA polymerase III beta sliding clamp central" evidence="12">
    <location>
        <begin position="162"/>
        <end position="251"/>
    </location>
</feature>
<dbReference type="Gene3D" id="3.70.10.10">
    <property type="match status" value="1"/>
</dbReference>
<evidence type="ECO:0000256" key="10">
    <source>
        <dbReference type="ARBA" id="ARBA00023125"/>
    </source>
</evidence>
<keyword evidence="6 14" id="KW-0808">Transferase</keyword>
<evidence type="ECO:0000256" key="6">
    <source>
        <dbReference type="ARBA" id="ARBA00022679"/>
    </source>
</evidence>
<comment type="similarity">
    <text evidence="3">Belongs to the beta sliding clamp family.</text>
</comment>
<dbReference type="InterPro" id="IPR022634">
    <property type="entry name" value="DNA_polIII_beta_N"/>
</dbReference>
<dbReference type="Pfam" id="PF00712">
    <property type="entry name" value="DNA_pol3_beta"/>
    <property type="match status" value="1"/>
</dbReference>
<evidence type="ECO:0000256" key="1">
    <source>
        <dbReference type="ARBA" id="ARBA00002266"/>
    </source>
</evidence>
<name>A0ABU0LYP1_9BACT</name>
<comment type="subunit">
    <text evidence="4">Forms a ring-shaped head-to-tail homodimer around DNA which binds and tethers DNA polymerases and other proteins to the DNA. The DNA replisome complex has a single clamp-loading complex (3 tau and 1 each of delta, delta', psi and chi subunits) which binds 3 Pol III cores (1 core on the leading strand and 2 on the lagging strand) each with a beta sliding clamp dimer. Additional proteins in the replisome are other copies of gamma, psi and chi, Ssb, DNA helicase and RNA primase.</text>
</comment>
<dbReference type="GO" id="GO:0003887">
    <property type="term" value="F:DNA-directed DNA polymerase activity"/>
    <property type="evidence" value="ECO:0007669"/>
    <property type="project" value="UniProtKB-EC"/>
</dbReference>
<dbReference type="RefSeq" id="WP_256547493.1">
    <property type="nucleotide sequence ID" value="NZ_CP101809.1"/>
</dbReference>
<evidence type="ECO:0000256" key="8">
    <source>
        <dbReference type="ARBA" id="ARBA00022705"/>
    </source>
</evidence>
<dbReference type="InterPro" id="IPR001001">
    <property type="entry name" value="DNA_polIII_beta"/>
</dbReference>
<evidence type="ECO:0000313" key="15">
    <source>
        <dbReference type="Proteomes" id="UP001240643"/>
    </source>
</evidence>